<dbReference type="Pfam" id="PF00494">
    <property type="entry name" value="SQS_PSY"/>
    <property type="match status" value="1"/>
</dbReference>
<dbReference type="PROSITE" id="PS01045">
    <property type="entry name" value="SQUALEN_PHYTOEN_SYN_2"/>
    <property type="match status" value="1"/>
</dbReference>
<dbReference type="InterPro" id="IPR044843">
    <property type="entry name" value="Trans_IPPS_bact-type"/>
</dbReference>
<dbReference type="SUPFAM" id="SSF48576">
    <property type="entry name" value="Terpenoid synthases"/>
    <property type="match status" value="1"/>
</dbReference>
<dbReference type="EMBL" id="CP144914">
    <property type="protein sequence ID" value="WWD81402.1"/>
    <property type="molecule type" value="Genomic_DNA"/>
</dbReference>
<dbReference type="InterPro" id="IPR008949">
    <property type="entry name" value="Isoprenoid_synthase_dom_sf"/>
</dbReference>
<dbReference type="InterPro" id="IPR033904">
    <property type="entry name" value="Trans_IPPS_HH"/>
</dbReference>
<dbReference type="GO" id="GO:0004311">
    <property type="term" value="F:geranylgeranyl diphosphate synthase activity"/>
    <property type="evidence" value="ECO:0007669"/>
    <property type="project" value="InterPro"/>
</dbReference>
<comment type="pathway">
    <text evidence="1">Carotenoid biosynthesis.</text>
</comment>
<dbReference type="Proteomes" id="UP000321816">
    <property type="component" value="Chromosome"/>
</dbReference>
<accession>A0A5C7FDE1</accession>
<dbReference type="SFLD" id="SFLDS00005">
    <property type="entry name" value="Isoprenoid_Synthase_Type_I"/>
    <property type="match status" value="1"/>
</dbReference>
<dbReference type="PROSITE" id="PS01044">
    <property type="entry name" value="SQUALEN_PHYTOEN_SYN_1"/>
    <property type="match status" value="1"/>
</dbReference>
<evidence type="ECO:0000313" key="5">
    <source>
        <dbReference type="Proteomes" id="UP000321816"/>
    </source>
</evidence>
<dbReference type="GO" id="GO:0016117">
    <property type="term" value="P:carotenoid biosynthetic process"/>
    <property type="evidence" value="ECO:0007669"/>
    <property type="project" value="UniProtKB-KW"/>
</dbReference>
<proteinExistence type="predicted"/>
<protein>
    <submittedName>
        <fullName evidence="4">Phytoene/squalene synthase family protein</fullName>
        <ecNumber evidence="4">2.5.1.-</ecNumber>
    </submittedName>
</protein>
<keyword evidence="2 4" id="KW-0808">Transferase</keyword>
<dbReference type="CDD" id="cd00683">
    <property type="entry name" value="Trans_IPPS_HH"/>
    <property type="match status" value="1"/>
</dbReference>
<evidence type="ECO:0000256" key="2">
    <source>
        <dbReference type="ARBA" id="ARBA00022679"/>
    </source>
</evidence>
<dbReference type="KEGG" id="ahal:FTX54_007650"/>
<dbReference type="EC" id="2.5.1.-" evidence="4"/>
<keyword evidence="5" id="KW-1185">Reference proteome</keyword>
<name>A0A5C7FDE1_9BACI</name>
<dbReference type="PANTHER" id="PTHR31480">
    <property type="entry name" value="BIFUNCTIONAL LYCOPENE CYCLASE/PHYTOENE SYNTHASE"/>
    <property type="match status" value="1"/>
</dbReference>
<dbReference type="SFLD" id="SFLDG01018">
    <property type="entry name" value="Squalene/Phytoene_Synthase_Lik"/>
    <property type="match status" value="1"/>
</dbReference>
<dbReference type="OrthoDB" id="9787280at2"/>
<dbReference type="InterPro" id="IPR002060">
    <property type="entry name" value="Squ/phyt_synthse"/>
</dbReference>
<dbReference type="InterPro" id="IPR019845">
    <property type="entry name" value="Squalene/phytoene_synthase_CS"/>
</dbReference>
<reference evidence="4 5" key="1">
    <citation type="submission" date="2024-01" db="EMBL/GenBank/DDBJ databases">
        <title>Complete Genome Sequence of Alkalicoccus halolimnae BZ-SZ-XJ29T, a Moderately Halophilic Bacterium Isolated from a Salt Lake.</title>
        <authorList>
            <person name="Zhao B."/>
        </authorList>
    </citation>
    <scope>NUCLEOTIDE SEQUENCE [LARGE SCALE GENOMIC DNA]</scope>
    <source>
        <strain evidence="4 5">BZ-SZ-XJ29</strain>
    </source>
</reference>
<organism evidence="4 5">
    <name type="scientific">Alkalicoccus halolimnae</name>
    <dbReference type="NCBI Taxonomy" id="1667239"/>
    <lineage>
        <taxon>Bacteria</taxon>
        <taxon>Bacillati</taxon>
        <taxon>Bacillota</taxon>
        <taxon>Bacilli</taxon>
        <taxon>Bacillales</taxon>
        <taxon>Bacillaceae</taxon>
        <taxon>Alkalicoccus</taxon>
    </lineage>
</organism>
<evidence type="ECO:0000256" key="3">
    <source>
        <dbReference type="ARBA" id="ARBA00022746"/>
    </source>
</evidence>
<gene>
    <name evidence="4" type="ORF">FTX54_007650</name>
</gene>
<dbReference type="GO" id="GO:0051996">
    <property type="term" value="F:squalene synthase [NAD(P)H] activity"/>
    <property type="evidence" value="ECO:0007669"/>
    <property type="project" value="InterPro"/>
</dbReference>
<evidence type="ECO:0000313" key="4">
    <source>
        <dbReference type="EMBL" id="WWD81402.1"/>
    </source>
</evidence>
<dbReference type="RefSeq" id="WP_147804857.1">
    <property type="nucleotide sequence ID" value="NZ_CP144914.1"/>
</dbReference>
<sequence>MQVQEAYDHCRLIIEQHSLTFAKAFKHLPRKKRQAVWAVYAFCRTADDIVDEGVEKERELKRFKKDLDRFADGDTPLHDPLWTALEDAFRHFSFDIQPFYDMIKGQEMDLYGYNYRSFNEVLNYSYHVASTVGLMLLPILAPDAKEELKLSAVKLGYAMQITNILRDIGEDMDRDRKYIPDELMKKYGYTQAMLERREVNQGFISIWEEMAQSAEKYYEEGLELTNLYPVHSRLPVQAAALLYKRILHSARRNEYDVFKRRAVVSQEEKSVILNELASIK</sequence>
<dbReference type="AlphaFoldDB" id="A0A5C7FDE1"/>
<keyword evidence="3" id="KW-0125">Carotenoid biosynthesis</keyword>
<dbReference type="Gene3D" id="1.10.600.10">
    <property type="entry name" value="Farnesyl Diphosphate Synthase"/>
    <property type="match status" value="1"/>
</dbReference>
<dbReference type="SFLD" id="SFLDG01212">
    <property type="entry name" value="Phytoene_synthase_like"/>
    <property type="match status" value="1"/>
</dbReference>
<evidence type="ECO:0000256" key="1">
    <source>
        <dbReference type="ARBA" id="ARBA00004829"/>
    </source>
</evidence>